<dbReference type="Pfam" id="PF00270">
    <property type="entry name" value="DEAD"/>
    <property type="match status" value="1"/>
</dbReference>
<dbReference type="InterPro" id="IPR000629">
    <property type="entry name" value="RNA-helicase_DEAD-box_CS"/>
</dbReference>
<evidence type="ECO:0000256" key="3">
    <source>
        <dbReference type="ARBA" id="ARBA00022801"/>
    </source>
</evidence>
<dbReference type="PANTHER" id="PTHR47959">
    <property type="entry name" value="ATP-DEPENDENT RNA HELICASE RHLE-RELATED"/>
    <property type="match status" value="1"/>
</dbReference>
<proteinExistence type="inferred from homology"/>
<feature type="domain" description="Helicase C-terminal" evidence="10">
    <location>
        <begin position="230"/>
        <end position="372"/>
    </location>
</feature>
<dbReference type="SUPFAM" id="SSF52540">
    <property type="entry name" value="P-loop containing nucleoside triphosphate hydrolases"/>
    <property type="match status" value="1"/>
</dbReference>
<evidence type="ECO:0000256" key="2">
    <source>
        <dbReference type="ARBA" id="ARBA00022741"/>
    </source>
</evidence>
<dbReference type="InterPro" id="IPR027417">
    <property type="entry name" value="P-loop_NTPase"/>
</dbReference>
<dbReference type="GO" id="GO:0043186">
    <property type="term" value="C:P granule"/>
    <property type="evidence" value="ECO:0007669"/>
    <property type="project" value="UniProtKB-ARBA"/>
</dbReference>
<dbReference type="GO" id="GO:0005829">
    <property type="term" value="C:cytosol"/>
    <property type="evidence" value="ECO:0007669"/>
    <property type="project" value="TreeGrafter"/>
</dbReference>
<gene>
    <name evidence="12" type="ORF">DdX_10959</name>
</gene>
<protein>
    <recommendedName>
        <fullName evidence="1">RNA helicase</fullName>
        <ecNumber evidence="1">3.6.4.13</ecNumber>
    </recommendedName>
</protein>
<dbReference type="PROSITE" id="PS51192">
    <property type="entry name" value="HELICASE_ATP_BIND_1"/>
    <property type="match status" value="1"/>
</dbReference>
<evidence type="ECO:0000259" key="10">
    <source>
        <dbReference type="PROSITE" id="PS51194"/>
    </source>
</evidence>
<keyword evidence="4 7" id="KW-0347">Helicase</keyword>
<dbReference type="GO" id="GO:0005524">
    <property type="term" value="F:ATP binding"/>
    <property type="evidence" value="ECO:0007669"/>
    <property type="project" value="UniProtKB-KW"/>
</dbReference>
<sequence>MTSFKDLGIGQWMTKQLEELTLKKPTPVQAACIPKILDGCDVLGCAKTGTGKTLAFALPILEKLAVDPFGIFALVLTPTRELAFQIGDQFMALGKQINLQTIVIIGGRYQVIQAQELTRRPHIVVATPGRLADHIESDPEGIATLLKTIRFLVLDEADRMLDGQYALQLQAIFKTIPKQRQTLLFSATITSALNQLHQVSVKKPFFFEDQSDVKTVDRLEQKYVLCPNGVKDAYLVYVVKNFYTQRKNSSILVFSHTCRECEALAMMFKALGFDRQRMASLTRFRSGKIRILICTDVAARGLDIPHVDLVINHNVPMSPKTYIHRVGRSARAGRFGGAITFVTQHDELLLKAVEKDIGKQLEELKVSHKNVTLYAGRVLATKREAEIKMERQNFGERKEIYKRKEMKLAGLTDEEVTKAIKRMKERSHGNGKQRKRDSSGQVKKSET</sequence>
<feature type="domain" description="DEAD-box RNA helicase Q" evidence="11">
    <location>
        <begin position="2"/>
        <end position="30"/>
    </location>
</feature>
<evidence type="ECO:0000256" key="5">
    <source>
        <dbReference type="ARBA" id="ARBA00022840"/>
    </source>
</evidence>
<dbReference type="EC" id="3.6.4.13" evidence="1"/>
<dbReference type="InterPro" id="IPR014001">
    <property type="entry name" value="Helicase_ATP-bd"/>
</dbReference>
<dbReference type="AlphaFoldDB" id="A0AAD4N3C5"/>
<dbReference type="PROSITE" id="PS00039">
    <property type="entry name" value="DEAD_ATP_HELICASE"/>
    <property type="match status" value="1"/>
</dbReference>
<keyword evidence="2 7" id="KW-0547">Nucleotide-binding</keyword>
<feature type="region of interest" description="Disordered" evidence="8">
    <location>
        <begin position="420"/>
        <end position="447"/>
    </location>
</feature>
<dbReference type="EMBL" id="JAKKPZ010000028">
    <property type="protein sequence ID" value="KAI1709950.1"/>
    <property type="molecule type" value="Genomic_DNA"/>
</dbReference>
<keyword evidence="13" id="KW-1185">Reference proteome</keyword>
<evidence type="ECO:0000256" key="1">
    <source>
        <dbReference type="ARBA" id="ARBA00012552"/>
    </source>
</evidence>
<dbReference type="GO" id="GO:0003676">
    <property type="term" value="F:nucleic acid binding"/>
    <property type="evidence" value="ECO:0007669"/>
    <property type="project" value="InterPro"/>
</dbReference>
<dbReference type="Pfam" id="PF00271">
    <property type="entry name" value="Helicase_C"/>
    <property type="match status" value="1"/>
</dbReference>
<evidence type="ECO:0000313" key="12">
    <source>
        <dbReference type="EMBL" id="KAI1709950.1"/>
    </source>
</evidence>
<feature type="short sequence motif" description="Q motif" evidence="6">
    <location>
        <begin position="2"/>
        <end position="30"/>
    </location>
</feature>
<feature type="domain" description="Helicase ATP-binding" evidence="9">
    <location>
        <begin position="33"/>
        <end position="207"/>
    </location>
</feature>
<comment type="similarity">
    <text evidence="7">Belongs to the DEAD box helicase family.</text>
</comment>
<dbReference type="GO" id="GO:0016787">
    <property type="term" value="F:hydrolase activity"/>
    <property type="evidence" value="ECO:0007669"/>
    <property type="project" value="UniProtKB-KW"/>
</dbReference>
<comment type="caution">
    <text evidence="12">The sequence shown here is derived from an EMBL/GenBank/DDBJ whole genome shotgun (WGS) entry which is preliminary data.</text>
</comment>
<reference evidence="12" key="1">
    <citation type="submission" date="2022-01" db="EMBL/GenBank/DDBJ databases">
        <title>Genome Sequence Resource for Two Populations of Ditylenchus destructor, the Migratory Endoparasitic Phytonematode.</title>
        <authorList>
            <person name="Zhang H."/>
            <person name="Lin R."/>
            <person name="Xie B."/>
        </authorList>
    </citation>
    <scope>NUCLEOTIDE SEQUENCE</scope>
    <source>
        <strain evidence="12">BazhouSP</strain>
    </source>
</reference>
<dbReference type="GO" id="GO:0003724">
    <property type="term" value="F:RNA helicase activity"/>
    <property type="evidence" value="ECO:0007669"/>
    <property type="project" value="UniProtKB-EC"/>
</dbReference>
<dbReference type="InterPro" id="IPR011545">
    <property type="entry name" value="DEAD/DEAH_box_helicase_dom"/>
</dbReference>
<dbReference type="CDD" id="cd17955">
    <property type="entry name" value="DEADc_DDX49"/>
    <property type="match status" value="1"/>
</dbReference>
<dbReference type="Gene3D" id="3.40.50.300">
    <property type="entry name" value="P-loop containing nucleotide triphosphate hydrolases"/>
    <property type="match status" value="2"/>
</dbReference>
<dbReference type="PROSITE" id="PS51194">
    <property type="entry name" value="HELICASE_CTER"/>
    <property type="match status" value="1"/>
</dbReference>
<keyword evidence="5 7" id="KW-0067">ATP-binding</keyword>
<organism evidence="12 13">
    <name type="scientific">Ditylenchus destructor</name>
    <dbReference type="NCBI Taxonomy" id="166010"/>
    <lineage>
        <taxon>Eukaryota</taxon>
        <taxon>Metazoa</taxon>
        <taxon>Ecdysozoa</taxon>
        <taxon>Nematoda</taxon>
        <taxon>Chromadorea</taxon>
        <taxon>Rhabditida</taxon>
        <taxon>Tylenchina</taxon>
        <taxon>Tylenchomorpha</taxon>
        <taxon>Sphaerularioidea</taxon>
        <taxon>Anguinidae</taxon>
        <taxon>Anguininae</taxon>
        <taxon>Ditylenchus</taxon>
    </lineage>
</organism>
<dbReference type="SMART" id="SM00487">
    <property type="entry name" value="DEXDc"/>
    <property type="match status" value="1"/>
</dbReference>
<evidence type="ECO:0000256" key="8">
    <source>
        <dbReference type="SAM" id="MobiDB-lite"/>
    </source>
</evidence>
<dbReference type="Proteomes" id="UP001201812">
    <property type="component" value="Unassembled WGS sequence"/>
</dbReference>
<evidence type="ECO:0000256" key="6">
    <source>
        <dbReference type="PROSITE-ProRule" id="PRU00552"/>
    </source>
</evidence>
<dbReference type="InterPro" id="IPR050079">
    <property type="entry name" value="DEAD_box_RNA_helicase"/>
</dbReference>
<dbReference type="CDD" id="cd18787">
    <property type="entry name" value="SF2_C_DEAD"/>
    <property type="match status" value="1"/>
</dbReference>
<dbReference type="InterPro" id="IPR001650">
    <property type="entry name" value="Helicase_C-like"/>
</dbReference>
<evidence type="ECO:0000313" key="13">
    <source>
        <dbReference type="Proteomes" id="UP001201812"/>
    </source>
</evidence>
<evidence type="ECO:0000256" key="4">
    <source>
        <dbReference type="ARBA" id="ARBA00022806"/>
    </source>
</evidence>
<accession>A0AAD4N3C5</accession>
<dbReference type="PROSITE" id="PS51195">
    <property type="entry name" value="Q_MOTIF"/>
    <property type="match status" value="1"/>
</dbReference>
<feature type="compositionally biased region" description="Basic residues" evidence="8">
    <location>
        <begin position="420"/>
        <end position="435"/>
    </location>
</feature>
<evidence type="ECO:0000256" key="7">
    <source>
        <dbReference type="RuleBase" id="RU000492"/>
    </source>
</evidence>
<dbReference type="SMART" id="SM00490">
    <property type="entry name" value="HELICc"/>
    <property type="match status" value="1"/>
</dbReference>
<keyword evidence="3 7" id="KW-0378">Hydrolase</keyword>
<evidence type="ECO:0000259" key="11">
    <source>
        <dbReference type="PROSITE" id="PS51195"/>
    </source>
</evidence>
<evidence type="ECO:0000259" key="9">
    <source>
        <dbReference type="PROSITE" id="PS51192"/>
    </source>
</evidence>
<dbReference type="InterPro" id="IPR014014">
    <property type="entry name" value="RNA_helicase_DEAD_Q_motif"/>
</dbReference>
<name>A0AAD4N3C5_9BILA</name>
<dbReference type="PANTHER" id="PTHR47959:SF24">
    <property type="entry name" value="ATP-DEPENDENT RNA HELICASE"/>
    <property type="match status" value="1"/>
</dbReference>